<evidence type="ECO:0000256" key="1">
    <source>
        <dbReference type="ARBA" id="ARBA00023125"/>
    </source>
</evidence>
<protein>
    <submittedName>
        <fullName evidence="3">Addiction module antidote protein, HigA family</fullName>
    </submittedName>
</protein>
<keyword evidence="1" id="KW-0238">DNA-binding</keyword>
<dbReference type="AlphaFoldDB" id="A0A3E0M5E2"/>
<dbReference type="PROSITE" id="PS50943">
    <property type="entry name" value="HTH_CROC1"/>
    <property type="match status" value="1"/>
</dbReference>
<accession>A0A3E0M5E2</accession>
<organism evidence="3 4">
    <name type="scientific">Microcystis aeruginosa DA14</name>
    <dbReference type="NCBI Taxonomy" id="1987506"/>
    <lineage>
        <taxon>Bacteria</taxon>
        <taxon>Bacillati</taxon>
        <taxon>Cyanobacteriota</taxon>
        <taxon>Cyanophyceae</taxon>
        <taxon>Oscillatoriophycideae</taxon>
        <taxon>Chroococcales</taxon>
        <taxon>Microcystaceae</taxon>
        <taxon>Microcystis</taxon>
    </lineage>
</organism>
<dbReference type="NCBIfam" id="TIGR02607">
    <property type="entry name" value="antidote_HigA"/>
    <property type="match status" value="1"/>
</dbReference>
<dbReference type="InterPro" id="IPR010982">
    <property type="entry name" value="Lambda_DNA-bd_dom_sf"/>
</dbReference>
<dbReference type="CDD" id="cd00093">
    <property type="entry name" value="HTH_XRE"/>
    <property type="match status" value="1"/>
</dbReference>
<evidence type="ECO:0000313" key="4">
    <source>
        <dbReference type="Proteomes" id="UP000256301"/>
    </source>
</evidence>
<dbReference type="Gene3D" id="1.10.260.40">
    <property type="entry name" value="lambda repressor-like DNA-binding domains"/>
    <property type="match status" value="1"/>
</dbReference>
<evidence type="ECO:0000313" key="3">
    <source>
        <dbReference type="EMBL" id="REJ54632.1"/>
    </source>
</evidence>
<comment type="caution">
    <text evidence="3">The sequence shown here is derived from an EMBL/GenBank/DDBJ whole genome shotgun (WGS) entry which is preliminary data.</text>
</comment>
<dbReference type="Proteomes" id="UP000256301">
    <property type="component" value="Unassembled WGS sequence"/>
</dbReference>
<dbReference type="GO" id="GO:0003677">
    <property type="term" value="F:DNA binding"/>
    <property type="evidence" value="ECO:0007669"/>
    <property type="project" value="UniProtKB-KW"/>
</dbReference>
<gene>
    <name evidence="3" type="primary">higA</name>
    <name evidence="3" type="ORF">DWQ56_16660</name>
</gene>
<feature type="domain" description="HTH cro/C1-type" evidence="2">
    <location>
        <begin position="26"/>
        <end position="73"/>
    </location>
</feature>
<dbReference type="SUPFAM" id="SSF47413">
    <property type="entry name" value="lambda repressor-like DNA-binding domains"/>
    <property type="match status" value="1"/>
</dbReference>
<dbReference type="PANTHER" id="PTHR36924">
    <property type="entry name" value="ANTITOXIN HIGA-1"/>
    <property type="match status" value="1"/>
</dbReference>
<dbReference type="PANTHER" id="PTHR36924:SF1">
    <property type="entry name" value="ANTITOXIN HIGA-1"/>
    <property type="match status" value="1"/>
</dbReference>
<sequence length="104" mass="11694">MNNLPINQMRPVHPGEILREDFLIPLNMSVNALALALKVPASRIHEIVKERRSISADTAARLACYFGGDAASWLSLQVIYDLKTLSNREEIIQQIQPRISEQIA</sequence>
<reference evidence="3 4" key="1">
    <citation type="submission" date="2017-08" db="EMBL/GenBank/DDBJ databases">
        <title>Functional genomic and metabolic studies of the symbiotic interactions of six Microcystis-dominated communities.</title>
        <authorList>
            <person name="Li Q."/>
            <person name="Lin F."/>
        </authorList>
    </citation>
    <scope>NUCLEOTIDE SEQUENCE [LARGE SCALE GENOMIC DNA]</scope>
    <source>
        <strain evidence="3">DA14</strain>
    </source>
</reference>
<evidence type="ECO:0000259" key="2">
    <source>
        <dbReference type="PROSITE" id="PS50943"/>
    </source>
</evidence>
<dbReference type="InterPro" id="IPR013430">
    <property type="entry name" value="Toxin_antidote_HigA"/>
</dbReference>
<proteinExistence type="predicted"/>
<name>A0A3E0M5E2_MICAE</name>
<dbReference type="EMBL" id="QQWE01000006">
    <property type="protein sequence ID" value="REJ54632.1"/>
    <property type="molecule type" value="Genomic_DNA"/>
</dbReference>
<dbReference type="InterPro" id="IPR001387">
    <property type="entry name" value="Cro/C1-type_HTH"/>
</dbReference>
<dbReference type="Pfam" id="PF01381">
    <property type="entry name" value="HTH_3"/>
    <property type="match status" value="1"/>
</dbReference>